<evidence type="ECO:0000313" key="2">
    <source>
        <dbReference type="EMBL" id="NDO89555.1"/>
    </source>
</evidence>
<protein>
    <recommendedName>
        <fullName evidence="5">Addiction module protein</fullName>
    </recommendedName>
</protein>
<reference evidence="2" key="2">
    <citation type="submission" date="2020-01" db="EMBL/GenBank/DDBJ databases">
        <authorList>
            <person name="Aviles F."/>
            <person name="Meyer T.E."/>
            <person name="Kyndt J.A."/>
        </authorList>
    </citation>
    <scope>NUCLEOTIDE SEQUENCE</scope>
    <source>
        <strain evidence="2">SE3</strain>
    </source>
</reference>
<reference evidence="2 4" key="3">
    <citation type="journal article" date="2021" name="Arch. Microbiol.">
        <title>Cellulosimicrobium fucosivorans sp. nov., isolated from San Elijo Lagoon, contains a fucose metabolic pathway linked to carotenoid production.</title>
        <authorList>
            <person name="Aviles F.A."/>
            <person name="Kyndt J.A."/>
        </authorList>
    </citation>
    <scope>NUCLEOTIDE SEQUENCE [LARGE SCALE GENOMIC DNA]</scope>
    <source>
        <strain evidence="2 4">SE3</strain>
    </source>
</reference>
<proteinExistence type="predicted"/>
<evidence type="ECO:0000313" key="3">
    <source>
        <dbReference type="Proteomes" id="UP000440668"/>
    </source>
</evidence>
<keyword evidence="4" id="KW-1185">Reference proteome</keyword>
<dbReference type="EMBL" id="WMKA01000012">
    <property type="protein sequence ID" value="MTG88772.1"/>
    <property type="molecule type" value="Genomic_DNA"/>
</dbReference>
<organism evidence="1 3">
    <name type="scientific">Cellulosimicrobium composti</name>
    <dbReference type="NCBI Taxonomy" id="2672572"/>
    <lineage>
        <taxon>Bacteria</taxon>
        <taxon>Bacillati</taxon>
        <taxon>Actinomycetota</taxon>
        <taxon>Actinomycetes</taxon>
        <taxon>Micrococcales</taxon>
        <taxon>Promicromonosporaceae</taxon>
        <taxon>Cellulosimicrobium</taxon>
    </lineage>
</organism>
<comment type="caution">
    <text evidence="1">The sequence shown here is derived from an EMBL/GenBank/DDBJ whole genome shotgun (WGS) entry which is preliminary data.</text>
</comment>
<gene>
    <name evidence="1" type="ORF">GJV82_07420</name>
    <name evidence="2" type="ORF">GYH36_08775</name>
</gene>
<reference evidence="1 3" key="1">
    <citation type="submission" date="2019-11" db="EMBL/GenBank/DDBJ databases">
        <title>Cellulosimicrobium composti sp. nov. isolated from a compost.</title>
        <authorList>
            <person name="Yang Y."/>
        </authorList>
    </citation>
    <scope>NUCLEOTIDE SEQUENCE [LARGE SCALE GENOMIC DNA]</scope>
    <source>
        <strain evidence="1 3">BIT-GX5</strain>
    </source>
</reference>
<dbReference type="Proteomes" id="UP000440668">
    <property type="component" value="Unassembled WGS sequence"/>
</dbReference>
<evidence type="ECO:0008006" key="5">
    <source>
        <dbReference type="Google" id="ProtNLM"/>
    </source>
</evidence>
<dbReference type="AlphaFoldDB" id="A0A6N7ZHG1"/>
<evidence type="ECO:0000313" key="4">
    <source>
        <dbReference type="Proteomes" id="UP000471672"/>
    </source>
</evidence>
<evidence type="ECO:0000313" key="1">
    <source>
        <dbReference type="EMBL" id="MTG88772.1"/>
    </source>
</evidence>
<dbReference type="GeneID" id="32508701"/>
<dbReference type="RefSeq" id="WP_024839976.1">
    <property type="nucleotide sequence ID" value="NZ_JAAFAN010000023.1"/>
</dbReference>
<sequence length="77" mass="8909">MSEHAPTYTETWPLLSPGDRRRLAELDDIETDILRQLAGAFADEVDAPTLGELQVERLRVYRDAQARARRQRSRSDR</sequence>
<dbReference type="EMBL" id="JAAFAN010000023">
    <property type="protein sequence ID" value="NDO89555.1"/>
    <property type="molecule type" value="Genomic_DNA"/>
</dbReference>
<name>A0A6N7ZHG1_9MICO</name>
<dbReference type="Proteomes" id="UP000471672">
    <property type="component" value="Unassembled WGS sequence"/>
</dbReference>
<accession>A0A6N7ZHG1</accession>